<keyword evidence="4" id="KW-0378">Hydrolase</keyword>
<keyword evidence="6" id="KW-0443">Lipid metabolism</keyword>
<dbReference type="GO" id="GO:0004630">
    <property type="term" value="F:phospholipase D activity"/>
    <property type="evidence" value="ECO:0007669"/>
    <property type="project" value="UniProtKB-EC"/>
</dbReference>
<sequence length="368" mass="39791">MKPARYRPVHGKVPCAEGLESRHLLSGGRSLAPVAEVRALRGGPATEPPRLFIEPEAGRGPILRAITAAKSEIRVGICNFSDPELVDALLAARARGVNVRVILDRADYLAKPPEQQQAARLTAGGVQVRLSNPVFPQSFPKYILVDQRQVMIMTMCIVPPTFQDTRDYGVVLGDPRILREVAAVFETDWASSAPAGVTPPPYNPTPAINDPRLIVAPTNASAQLSRLITGARHTLEVTSEVVDDAFLQGQLVAAARRGVRVRLIAPVRSRAGNDNLPALRSLADNGVAVHVTTSLSPDPTAMPYLHAKSMVVDRRTVYLGSIDLDATETGQDRELGIILQRPTVARRLRSQFQSDWLRTNDAGPTAVG</sequence>
<dbReference type="PANTHER" id="PTHR43856">
    <property type="entry name" value="CARDIOLIPIN HYDROLASE"/>
    <property type="match status" value="1"/>
</dbReference>
<evidence type="ECO:0000256" key="4">
    <source>
        <dbReference type="ARBA" id="ARBA00022801"/>
    </source>
</evidence>
<comment type="catalytic activity">
    <reaction evidence="1">
        <text>a 1,2-diacyl-sn-glycero-3-phosphocholine + H2O = a 1,2-diacyl-sn-glycero-3-phosphate + choline + H(+)</text>
        <dbReference type="Rhea" id="RHEA:14445"/>
        <dbReference type="ChEBI" id="CHEBI:15354"/>
        <dbReference type="ChEBI" id="CHEBI:15377"/>
        <dbReference type="ChEBI" id="CHEBI:15378"/>
        <dbReference type="ChEBI" id="CHEBI:57643"/>
        <dbReference type="ChEBI" id="CHEBI:58608"/>
        <dbReference type="EC" id="3.1.4.4"/>
    </reaction>
</comment>
<organism evidence="8">
    <name type="scientific">Singulisphaera sp. Ch08</name>
    <dbReference type="NCBI Taxonomy" id="3120278"/>
    <lineage>
        <taxon>Bacteria</taxon>
        <taxon>Pseudomonadati</taxon>
        <taxon>Planctomycetota</taxon>
        <taxon>Planctomycetia</taxon>
        <taxon>Isosphaerales</taxon>
        <taxon>Isosphaeraceae</taxon>
        <taxon>Singulisphaera</taxon>
    </lineage>
</organism>
<evidence type="ECO:0000256" key="5">
    <source>
        <dbReference type="ARBA" id="ARBA00022963"/>
    </source>
</evidence>
<keyword evidence="5" id="KW-0442">Lipid degradation</keyword>
<dbReference type="GO" id="GO:0006793">
    <property type="term" value="P:phosphorus metabolic process"/>
    <property type="evidence" value="ECO:0007669"/>
    <property type="project" value="UniProtKB-ARBA"/>
</dbReference>
<dbReference type="SUPFAM" id="SSF56024">
    <property type="entry name" value="Phospholipase D/nuclease"/>
    <property type="match status" value="2"/>
</dbReference>
<protein>
    <recommendedName>
        <fullName evidence="3">phospholipase D</fullName>
        <ecNumber evidence="3">3.1.4.4</ecNumber>
    </recommendedName>
</protein>
<dbReference type="InterPro" id="IPR001736">
    <property type="entry name" value="PLipase_D/transphosphatidylase"/>
</dbReference>
<dbReference type="Pfam" id="PF13091">
    <property type="entry name" value="PLDc_2"/>
    <property type="match status" value="2"/>
</dbReference>
<dbReference type="PANTHER" id="PTHR43856:SF1">
    <property type="entry name" value="MITOCHONDRIAL CARDIOLIPIN HYDROLASE"/>
    <property type="match status" value="1"/>
</dbReference>
<comment type="similarity">
    <text evidence="2">Belongs to the phospholipase D family.</text>
</comment>
<dbReference type="EC" id="3.1.4.4" evidence="3"/>
<evidence type="ECO:0000313" key="8">
    <source>
        <dbReference type="EMBL" id="XBH05677.1"/>
    </source>
</evidence>
<dbReference type="InterPro" id="IPR051406">
    <property type="entry name" value="PLD_domain"/>
</dbReference>
<dbReference type="PROSITE" id="PS50035">
    <property type="entry name" value="PLD"/>
    <property type="match status" value="1"/>
</dbReference>
<dbReference type="AlphaFoldDB" id="A0AAU7CJJ2"/>
<dbReference type="GO" id="GO:0016042">
    <property type="term" value="P:lipid catabolic process"/>
    <property type="evidence" value="ECO:0007669"/>
    <property type="project" value="UniProtKB-KW"/>
</dbReference>
<accession>A0AAU7CJJ2</accession>
<name>A0AAU7CJJ2_9BACT</name>
<feature type="domain" description="PLD phosphodiesterase" evidence="7">
    <location>
        <begin position="301"/>
        <end position="328"/>
    </location>
</feature>
<evidence type="ECO:0000256" key="3">
    <source>
        <dbReference type="ARBA" id="ARBA00012027"/>
    </source>
</evidence>
<proteinExistence type="inferred from homology"/>
<evidence type="ECO:0000256" key="1">
    <source>
        <dbReference type="ARBA" id="ARBA00000798"/>
    </source>
</evidence>
<evidence type="ECO:0000256" key="6">
    <source>
        <dbReference type="ARBA" id="ARBA00023098"/>
    </source>
</evidence>
<dbReference type="InterPro" id="IPR025202">
    <property type="entry name" value="PLD-like_dom"/>
</dbReference>
<evidence type="ECO:0000259" key="7">
    <source>
        <dbReference type="PROSITE" id="PS50035"/>
    </source>
</evidence>
<dbReference type="EMBL" id="CP155447">
    <property type="protein sequence ID" value="XBH05677.1"/>
    <property type="molecule type" value="Genomic_DNA"/>
</dbReference>
<gene>
    <name evidence="8" type="ORF">V5E97_06550</name>
</gene>
<dbReference type="Gene3D" id="3.30.870.10">
    <property type="entry name" value="Endonuclease Chain A"/>
    <property type="match status" value="2"/>
</dbReference>
<reference evidence="8" key="1">
    <citation type="submission" date="2024-05" db="EMBL/GenBank/DDBJ databases">
        <title>Planctomycetes of the genus Singulisphaera possess chitinolytic capabilities.</title>
        <authorList>
            <person name="Ivanova A."/>
        </authorList>
    </citation>
    <scope>NUCLEOTIDE SEQUENCE</scope>
    <source>
        <strain evidence="8">Ch08T</strain>
    </source>
</reference>
<dbReference type="RefSeq" id="WP_406698525.1">
    <property type="nucleotide sequence ID" value="NZ_CP155447.1"/>
</dbReference>
<dbReference type="SMART" id="SM00155">
    <property type="entry name" value="PLDc"/>
    <property type="match status" value="1"/>
</dbReference>
<dbReference type="GO" id="GO:0016891">
    <property type="term" value="F:RNA endonuclease activity producing 5'-phosphomonoesters, hydrolytic mechanism"/>
    <property type="evidence" value="ECO:0007669"/>
    <property type="project" value="TreeGrafter"/>
</dbReference>
<evidence type="ECO:0000256" key="2">
    <source>
        <dbReference type="ARBA" id="ARBA00008664"/>
    </source>
</evidence>